<accession>A0A2T5V8J9</accession>
<dbReference type="SUPFAM" id="SSF48576">
    <property type="entry name" value="Terpenoid synthases"/>
    <property type="match status" value="1"/>
</dbReference>
<keyword evidence="2" id="KW-1185">Reference proteome</keyword>
<reference evidence="1 2" key="1">
    <citation type="submission" date="2018-04" db="EMBL/GenBank/DDBJ databases">
        <title>Genomic Encyclopedia of Archaeal and Bacterial Type Strains, Phase II (KMG-II): from individual species to whole genera.</title>
        <authorList>
            <person name="Goeker M."/>
        </authorList>
    </citation>
    <scope>NUCLEOTIDE SEQUENCE [LARGE SCALE GENOMIC DNA]</scope>
    <source>
        <strain evidence="1 2">DSM 23382</strain>
    </source>
</reference>
<evidence type="ECO:0000313" key="1">
    <source>
        <dbReference type="EMBL" id="PTW60054.1"/>
    </source>
</evidence>
<protein>
    <submittedName>
        <fullName evidence="1">Phytoene synthase</fullName>
    </submittedName>
</protein>
<dbReference type="Pfam" id="PF00494">
    <property type="entry name" value="SQS_PSY"/>
    <property type="match status" value="1"/>
</dbReference>
<dbReference type="Proteomes" id="UP000244081">
    <property type="component" value="Unassembled WGS sequence"/>
</dbReference>
<dbReference type="EMBL" id="QAYG01000005">
    <property type="protein sequence ID" value="PTW60054.1"/>
    <property type="molecule type" value="Genomic_DNA"/>
</dbReference>
<dbReference type="AlphaFoldDB" id="A0A2T5V8J9"/>
<dbReference type="InterPro" id="IPR002060">
    <property type="entry name" value="Squ/phyt_synthse"/>
</dbReference>
<evidence type="ECO:0000313" key="2">
    <source>
        <dbReference type="Proteomes" id="UP000244081"/>
    </source>
</evidence>
<dbReference type="InterPro" id="IPR008949">
    <property type="entry name" value="Isoprenoid_synthase_dom_sf"/>
</dbReference>
<dbReference type="PANTHER" id="PTHR31480">
    <property type="entry name" value="BIFUNCTIONAL LYCOPENE CYCLASE/PHYTOENE SYNTHASE"/>
    <property type="match status" value="1"/>
</dbReference>
<dbReference type="RefSeq" id="WP_107990359.1">
    <property type="nucleotide sequence ID" value="NZ_QAYG01000005.1"/>
</dbReference>
<dbReference type="GO" id="GO:0016765">
    <property type="term" value="F:transferase activity, transferring alkyl or aryl (other than methyl) groups"/>
    <property type="evidence" value="ECO:0007669"/>
    <property type="project" value="UniProtKB-ARBA"/>
</dbReference>
<name>A0A2T5V8J9_9HYPH</name>
<gene>
    <name evidence="1" type="ORF">C8N35_10554</name>
</gene>
<dbReference type="OrthoDB" id="9814909at2"/>
<dbReference type="Gene3D" id="1.10.600.10">
    <property type="entry name" value="Farnesyl Diphosphate Synthase"/>
    <property type="match status" value="1"/>
</dbReference>
<organism evidence="1 2">
    <name type="scientific">Breoghania corrubedonensis</name>
    <dbReference type="NCBI Taxonomy" id="665038"/>
    <lineage>
        <taxon>Bacteria</taxon>
        <taxon>Pseudomonadati</taxon>
        <taxon>Pseudomonadota</taxon>
        <taxon>Alphaproteobacteria</taxon>
        <taxon>Hyphomicrobiales</taxon>
        <taxon>Stappiaceae</taxon>
        <taxon>Breoghania</taxon>
    </lineage>
</organism>
<proteinExistence type="predicted"/>
<comment type="caution">
    <text evidence="1">The sequence shown here is derived from an EMBL/GenBank/DDBJ whole genome shotgun (WGS) entry which is preliminary data.</text>
</comment>
<sequence length="285" mass="31723">MTEAPTYCQDLVRERDRDRYLATLFAPADKRQDVFALYAFNTEVAGIRDKVSDALPGEVRLQWWRDVLSGQGHGDVIAHPVAAPLLRAIEAHDLPRDPFFNLLEARIFDLYEDPMPTLADLEGYAGETASVPIQLASMILSGNPAHAVCDASGHGGVAYALTGLLRALPWHARRRQLYLPGDLLDSFNVDREAIFSGETTPELKSCLAEMRAIIRGHLGETRLHIKGLGQGCGPALLPVALVDGYLARMERPDYDPLNDVIEIPQWRRQWTLWRASRQATKSKAC</sequence>